<protein>
    <recommendedName>
        <fullName evidence="3">Alpha/beta hydrolase</fullName>
    </recommendedName>
</protein>
<dbReference type="EMBL" id="BSSV01000002">
    <property type="protein sequence ID" value="GLX85164.1"/>
    <property type="molecule type" value="Genomic_DNA"/>
</dbReference>
<gene>
    <name evidence="1" type="ORF">tloyanaT_14160</name>
</gene>
<sequence>MAKFRYRPLVTCGVFFALIACTNNPYQFTESFRLFNTPFAAIDEQKDLSSTFKSNFCKSISTEAESTACTQYFYPYPNDNKDGEVTHLRDIDDKAKYLFVIVPGILGECIIDEVAPFEKSIPLVSEKYPNIRFHTIKTVSGRASSTYNSKTIYTEIERLETYPEEKIIIVGYSKGATDSLVYFSDYYFNPSVKNTKIISGFVTISGVILGTPIANTEYLNSESIVANFPIDTCPTKDESGVNDLSNLTRFEWFKQQYSTEISNIPSFSLISASTRKNTSLVFNTFHKDIMTMAGINDGQVPASMQFMPNSYYLGTVNADHWAVILPFSDHESSNLTWLNKLTKKVATKNTYPREALLEALVLTVASKIH</sequence>
<name>A0ABQ6HC98_9GAMM</name>
<dbReference type="Gene3D" id="3.40.50.1820">
    <property type="entry name" value="alpha/beta hydrolase"/>
    <property type="match status" value="1"/>
</dbReference>
<accession>A0ABQ6HC98</accession>
<evidence type="ECO:0000313" key="2">
    <source>
        <dbReference type="Proteomes" id="UP001157134"/>
    </source>
</evidence>
<dbReference type="PROSITE" id="PS51257">
    <property type="entry name" value="PROKAR_LIPOPROTEIN"/>
    <property type="match status" value="1"/>
</dbReference>
<dbReference type="InterPro" id="IPR029058">
    <property type="entry name" value="AB_hydrolase_fold"/>
</dbReference>
<dbReference type="SUPFAM" id="SSF53474">
    <property type="entry name" value="alpha/beta-Hydrolases"/>
    <property type="match status" value="1"/>
</dbReference>
<reference evidence="1 2" key="1">
    <citation type="submission" date="2023-03" db="EMBL/GenBank/DDBJ databases">
        <title>Thalassotalea loyana LMG 22536T draft genome sequence.</title>
        <authorList>
            <person name="Sawabe T."/>
        </authorList>
    </citation>
    <scope>NUCLEOTIDE SEQUENCE [LARGE SCALE GENOMIC DNA]</scope>
    <source>
        <strain evidence="1 2">LMG 22536</strain>
    </source>
</reference>
<evidence type="ECO:0000313" key="1">
    <source>
        <dbReference type="EMBL" id="GLX85164.1"/>
    </source>
</evidence>
<dbReference type="Proteomes" id="UP001157134">
    <property type="component" value="Unassembled WGS sequence"/>
</dbReference>
<proteinExistence type="predicted"/>
<dbReference type="RefSeq" id="WP_284297003.1">
    <property type="nucleotide sequence ID" value="NZ_BSSV01000002.1"/>
</dbReference>
<keyword evidence="2" id="KW-1185">Reference proteome</keyword>
<evidence type="ECO:0008006" key="3">
    <source>
        <dbReference type="Google" id="ProtNLM"/>
    </source>
</evidence>
<comment type="caution">
    <text evidence="1">The sequence shown here is derived from an EMBL/GenBank/DDBJ whole genome shotgun (WGS) entry which is preliminary data.</text>
</comment>
<organism evidence="1 2">
    <name type="scientific">Thalassotalea loyana</name>
    <dbReference type="NCBI Taxonomy" id="280483"/>
    <lineage>
        <taxon>Bacteria</taxon>
        <taxon>Pseudomonadati</taxon>
        <taxon>Pseudomonadota</taxon>
        <taxon>Gammaproteobacteria</taxon>
        <taxon>Alteromonadales</taxon>
        <taxon>Colwelliaceae</taxon>
        <taxon>Thalassotalea</taxon>
    </lineage>
</organism>